<proteinExistence type="predicted"/>
<feature type="domain" description="VDE lipocalin" evidence="1">
    <location>
        <begin position="279"/>
        <end position="536"/>
    </location>
</feature>
<gene>
    <name evidence="2" type="ORF">KFL_006470020</name>
</gene>
<dbReference type="AlphaFoldDB" id="A0A1Y1IHY4"/>
<dbReference type="PANTHER" id="PTHR33970:SF2">
    <property type="entry name" value="OS01G0716400 PROTEIN"/>
    <property type="match status" value="1"/>
</dbReference>
<reference evidence="2 3" key="1">
    <citation type="journal article" date="2014" name="Nat. Commun.">
        <title>Klebsormidium flaccidum genome reveals primary factors for plant terrestrial adaptation.</title>
        <authorList>
            <person name="Hori K."/>
            <person name="Maruyama F."/>
            <person name="Fujisawa T."/>
            <person name="Togashi T."/>
            <person name="Yamamoto N."/>
            <person name="Seo M."/>
            <person name="Sato S."/>
            <person name="Yamada T."/>
            <person name="Mori H."/>
            <person name="Tajima N."/>
            <person name="Moriyama T."/>
            <person name="Ikeuchi M."/>
            <person name="Watanabe M."/>
            <person name="Wada H."/>
            <person name="Kobayashi K."/>
            <person name="Saito M."/>
            <person name="Masuda T."/>
            <person name="Sasaki-Sekimoto Y."/>
            <person name="Mashiguchi K."/>
            <person name="Awai K."/>
            <person name="Shimojima M."/>
            <person name="Masuda S."/>
            <person name="Iwai M."/>
            <person name="Nobusawa T."/>
            <person name="Narise T."/>
            <person name="Kondo S."/>
            <person name="Saito H."/>
            <person name="Sato R."/>
            <person name="Murakawa M."/>
            <person name="Ihara Y."/>
            <person name="Oshima-Yamada Y."/>
            <person name="Ohtaka K."/>
            <person name="Satoh M."/>
            <person name="Sonobe K."/>
            <person name="Ishii M."/>
            <person name="Ohtani R."/>
            <person name="Kanamori-Sato M."/>
            <person name="Honoki R."/>
            <person name="Miyazaki D."/>
            <person name="Mochizuki H."/>
            <person name="Umetsu J."/>
            <person name="Higashi K."/>
            <person name="Shibata D."/>
            <person name="Kamiya Y."/>
            <person name="Sato N."/>
            <person name="Nakamura Y."/>
            <person name="Tabata S."/>
            <person name="Ida S."/>
            <person name="Kurokawa K."/>
            <person name="Ohta H."/>
        </authorList>
    </citation>
    <scope>NUCLEOTIDE SEQUENCE [LARGE SCALE GENOMIC DNA]</scope>
    <source>
        <strain evidence="2 3">NIES-2285</strain>
    </source>
</reference>
<sequence length="563" mass="60183">MAGASVCCVAQPASWCVPGTLGSLSEGSPCHHPAASSSAHATLPGGGVAWRLPSLPQTTLPACLSVPVGGHQRRYSRRLAVRGSVESPAVVPPPPVAPAAPACIVAVVGASAASPLQGEPWTAVMAHMAQRLLWTDPAFVMHVVRDTDLPPIPSSQGSAPPIVVVVGVHDDAVGQRVVQRYAEALTLMALDCGPAVEAAVRLGGSFQHPRSALAGLLAKLPWGPAAARRQLAATIGSAWGRNRADDVLFGLLLLVDAFVRPVPQLAGLRAQDLGTLQKMATKCGPQIWACLTDASCKQALDCLNACPPNDQVCSYRCIVTYESPLLEAFSLCVLQKHNCLGLHAEPPALPAVQPMAAFRGQPLTHTAAEDIFVGWLRDPARQQAGRLAWSWRVVAGVNAAYDSFPCQYQLFYRGKARNSLWYDPVFKVQKLDSGEVVWRRRHYRVRRGDAPGTFYFSVLDNGVTSNEYWRIVDCPDDLSWALFYYAGAAAAAGQAYSGAVLVTPDGDWPGKEQEERLCAALDAAGIKLWELYRVDNKSCDGAPLDISSKELSPQGVESSLFES</sequence>
<keyword evidence="3" id="KW-1185">Reference proteome</keyword>
<dbReference type="STRING" id="105231.A0A1Y1IHY4"/>
<dbReference type="OMA" id="FTVDNCS"/>
<evidence type="ECO:0000313" key="3">
    <source>
        <dbReference type="Proteomes" id="UP000054558"/>
    </source>
</evidence>
<organism evidence="2 3">
    <name type="scientific">Klebsormidium nitens</name>
    <name type="common">Green alga</name>
    <name type="synonym">Ulothrix nitens</name>
    <dbReference type="NCBI Taxonomy" id="105231"/>
    <lineage>
        <taxon>Eukaryota</taxon>
        <taxon>Viridiplantae</taxon>
        <taxon>Streptophyta</taxon>
        <taxon>Klebsormidiophyceae</taxon>
        <taxon>Klebsormidiales</taxon>
        <taxon>Klebsormidiaceae</taxon>
        <taxon>Klebsormidium</taxon>
    </lineage>
</organism>
<evidence type="ECO:0000313" key="2">
    <source>
        <dbReference type="EMBL" id="GAQ90490.1"/>
    </source>
</evidence>
<dbReference type="GO" id="GO:0046422">
    <property type="term" value="F:violaxanthin de-epoxidase activity"/>
    <property type="evidence" value="ECO:0007669"/>
    <property type="project" value="InterPro"/>
</dbReference>
<dbReference type="Pfam" id="PF07137">
    <property type="entry name" value="VDE"/>
    <property type="match status" value="1"/>
</dbReference>
<dbReference type="Gene3D" id="2.40.128.20">
    <property type="match status" value="1"/>
</dbReference>
<dbReference type="PANTHER" id="PTHR33970">
    <property type="entry name" value="VIOLAXANTHIN DE-EPOXIDASE, CHLOROPLASTIC-RELATED"/>
    <property type="match status" value="1"/>
</dbReference>
<evidence type="ECO:0000259" key="1">
    <source>
        <dbReference type="Pfam" id="PF07137"/>
    </source>
</evidence>
<dbReference type="EMBL" id="DF237596">
    <property type="protein sequence ID" value="GAQ90490.1"/>
    <property type="molecule type" value="Genomic_DNA"/>
</dbReference>
<dbReference type="InterPro" id="IPR044682">
    <property type="entry name" value="VDE"/>
</dbReference>
<dbReference type="GO" id="GO:0016491">
    <property type="term" value="F:oxidoreductase activity"/>
    <property type="evidence" value="ECO:0000318"/>
    <property type="project" value="GO_Central"/>
</dbReference>
<dbReference type="GO" id="GO:0010028">
    <property type="term" value="P:xanthophyll cycle"/>
    <property type="evidence" value="ECO:0007669"/>
    <property type="project" value="InterPro"/>
</dbReference>
<accession>A0A1Y1IHY4</accession>
<dbReference type="OrthoDB" id="1614196at2759"/>
<dbReference type="InterPro" id="IPR010788">
    <property type="entry name" value="VDE_dom"/>
</dbReference>
<protein>
    <recommendedName>
        <fullName evidence="1">VDE lipocalin domain-containing protein</fullName>
    </recommendedName>
</protein>
<dbReference type="InterPro" id="IPR012674">
    <property type="entry name" value="Calycin"/>
</dbReference>
<dbReference type="Proteomes" id="UP000054558">
    <property type="component" value="Unassembled WGS sequence"/>
</dbReference>
<name>A0A1Y1IHY4_KLENI</name>